<evidence type="ECO:0000256" key="4">
    <source>
        <dbReference type="ARBA" id="ARBA00022695"/>
    </source>
</evidence>
<evidence type="ECO:0000313" key="12">
    <source>
        <dbReference type="Proteomes" id="UP000188458"/>
    </source>
</evidence>
<keyword evidence="6" id="KW-0239">DNA-directed DNA polymerase</keyword>
<dbReference type="PANTHER" id="PTHR34388">
    <property type="entry name" value="DNA POLYMERASE III SUBUNIT DELTA"/>
    <property type="match status" value="1"/>
</dbReference>
<dbReference type="Gene3D" id="3.40.50.300">
    <property type="entry name" value="P-loop containing nucleotide triphosphate hydrolases"/>
    <property type="match status" value="1"/>
</dbReference>
<comment type="catalytic activity">
    <reaction evidence="8">
        <text>DNA(n) + a 2'-deoxyribonucleoside 5'-triphosphate = DNA(n+1) + diphosphate</text>
        <dbReference type="Rhea" id="RHEA:22508"/>
        <dbReference type="Rhea" id="RHEA-COMP:17339"/>
        <dbReference type="Rhea" id="RHEA-COMP:17340"/>
        <dbReference type="ChEBI" id="CHEBI:33019"/>
        <dbReference type="ChEBI" id="CHEBI:61560"/>
        <dbReference type="ChEBI" id="CHEBI:173112"/>
        <dbReference type="EC" id="2.7.7.7"/>
    </reaction>
</comment>
<dbReference type="AlphaFoldDB" id="A0A1V3FTG0"/>
<proteinExistence type="inferred from homology"/>
<protein>
    <recommendedName>
        <fullName evidence="2">DNA polymerase III subunit delta</fullName>
        <ecNumber evidence="1">2.7.7.7</ecNumber>
    </recommendedName>
</protein>
<dbReference type="InterPro" id="IPR008921">
    <property type="entry name" value="DNA_pol3_clamp-load_cplx_C"/>
</dbReference>
<gene>
    <name evidence="11" type="ORF">BO219_06285</name>
</gene>
<dbReference type="GO" id="GO:0003677">
    <property type="term" value="F:DNA binding"/>
    <property type="evidence" value="ECO:0007669"/>
    <property type="project" value="InterPro"/>
</dbReference>
<comment type="caution">
    <text evidence="11">The sequence shown here is derived from an EMBL/GenBank/DDBJ whole genome shotgun (WGS) entry which is preliminary data.</text>
</comment>
<sequence length="326" mass="37432">MKNGEENMEQLYVIYGTEHFLMRQAYEQIIRRALSDEEREWNVSTYDCEETPIEVALEDAETLPFFGERKIVIVKQPYFLTAEKGKEKVEHDVKRLEAYIDKPAPFSSVMFVGSYEKLDERKKVTKALLKKAHVIVAKPLNEKELKQWVKGQCQIDDDAIDVLLALAGTDLATLANEIEKLMLFAEGRSITADDVRLLVSRTLEQNVFVLVEQIAKRNITDALQTLQDLLRQNEEPIKLVALLASQFRLIYEVKELMKTGYGQQQMASMLGVHPFRVKMAASYAGGFSEQQLMHILYDLAETDYALKSSATDKQLLLQLFFLKLQR</sequence>
<dbReference type="SUPFAM" id="SSF52540">
    <property type="entry name" value="P-loop containing nucleoside triphosphate hydrolases"/>
    <property type="match status" value="1"/>
</dbReference>
<dbReference type="RefSeq" id="WP_077428832.1">
    <property type="nucleotide sequence ID" value="NZ_MQAD01000005.1"/>
</dbReference>
<evidence type="ECO:0000256" key="6">
    <source>
        <dbReference type="ARBA" id="ARBA00022932"/>
    </source>
</evidence>
<reference evidence="12" key="1">
    <citation type="submission" date="2016-11" db="EMBL/GenBank/DDBJ databases">
        <title>Draft genome sequence of Anoxybacillus sp. strain 103 isolated from the Qarvajar hot spring in Nagorno-Karabach.</title>
        <authorList>
            <person name="Hovhannisyan P."/>
            <person name="Panosyan H."/>
            <person name="Birkeland N.-K."/>
        </authorList>
    </citation>
    <scope>NUCLEOTIDE SEQUENCE [LARGE SCALE GENOMIC DNA]</scope>
    <source>
        <strain evidence="12">103</strain>
    </source>
</reference>
<accession>A0A1V3FTG0</accession>
<dbReference type="Gene3D" id="1.20.272.10">
    <property type="match status" value="1"/>
</dbReference>
<dbReference type="GO" id="GO:0006261">
    <property type="term" value="P:DNA-templated DNA replication"/>
    <property type="evidence" value="ECO:0007669"/>
    <property type="project" value="TreeGrafter"/>
</dbReference>
<feature type="domain" description="DNA polymerase III delta subunit-like C-terminal" evidence="10">
    <location>
        <begin position="204"/>
        <end position="324"/>
    </location>
</feature>
<evidence type="ECO:0000256" key="3">
    <source>
        <dbReference type="ARBA" id="ARBA00022679"/>
    </source>
</evidence>
<dbReference type="Proteomes" id="UP000188458">
    <property type="component" value="Unassembled WGS sequence"/>
</dbReference>
<dbReference type="Pfam" id="PF21694">
    <property type="entry name" value="DNA_pol3_delta_C"/>
    <property type="match status" value="1"/>
</dbReference>
<evidence type="ECO:0000259" key="9">
    <source>
        <dbReference type="Pfam" id="PF06144"/>
    </source>
</evidence>
<keyword evidence="5" id="KW-0235">DNA replication</keyword>
<evidence type="ECO:0000256" key="7">
    <source>
        <dbReference type="ARBA" id="ARBA00034754"/>
    </source>
</evidence>
<feature type="domain" description="DNA polymerase III delta N-terminal" evidence="9">
    <location>
        <begin position="12"/>
        <end position="137"/>
    </location>
</feature>
<dbReference type="Pfam" id="PF06144">
    <property type="entry name" value="DNA_pol3_delta"/>
    <property type="match status" value="1"/>
</dbReference>
<keyword evidence="12" id="KW-1185">Reference proteome</keyword>
<dbReference type="GO" id="GO:0003887">
    <property type="term" value="F:DNA-directed DNA polymerase activity"/>
    <property type="evidence" value="ECO:0007669"/>
    <property type="project" value="UniProtKB-KW"/>
</dbReference>
<dbReference type="InterPro" id="IPR010372">
    <property type="entry name" value="DNA_pol3_delta_N"/>
</dbReference>
<evidence type="ECO:0000256" key="2">
    <source>
        <dbReference type="ARBA" id="ARBA00017703"/>
    </source>
</evidence>
<keyword evidence="4" id="KW-0548">Nucleotidyltransferase</keyword>
<comment type="similarity">
    <text evidence="7">Belongs to the DNA polymerase HolA subunit family.</text>
</comment>
<dbReference type="NCBIfam" id="TIGR01128">
    <property type="entry name" value="holA"/>
    <property type="match status" value="1"/>
</dbReference>
<dbReference type="Gene3D" id="1.10.8.60">
    <property type="match status" value="1"/>
</dbReference>
<dbReference type="EC" id="2.7.7.7" evidence="1"/>
<evidence type="ECO:0000256" key="8">
    <source>
        <dbReference type="ARBA" id="ARBA00049244"/>
    </source>
</evidence>
<evidence type="ECO:0000256" key="5">
    <source>
        <dbReference type="ARBA" id="ARBA00022705"/>
    </source>
</evidence>
<evidence type="ECO:0000256" key="1">
    <source>
        <dbReference type="ARBA" id="ARBA00012417"/>
    </source>
</evidence>
<dbReference type="EMBL" id="MQAD01000005">
    <property type="protein sequence ID" value="OOE04993.1"/>
    <property type="molecule type" value="Genomic_DNA"/>
</dbReference>
<dbReference type="InterPro" id="IPR005790">
    <property type="entry name" value="DNA_polIII_delta"/>
</dbReference>
<evidence type="ECO:0000313" key="11">
    <source>
        <dbReference type="EMBL" id="OOE04993.1"/>
    </source>
</evidence>
<keyword evidence="3" id="KW-0808">Transferase</keyword>
<name>A0A1V3FTG0_9BACL</name>
<dbReference type="GO" id="GO:0009360">
    <property type="term" value="C:DNA polymerase III complex"/>
    <property type="evidence" value="ECO:0007669"/>
    <property type="project" value="InterPro"/>
</dbReference>
<dbReference type="PANTHER" id="PTHR34388:SF1">
    <property type="entry name" value="DNA POLYMERASE III SUBUNIT DELTA"/>
    <property type="match status" value="1"/>
</dbReference>
<dbReference type="InterPro" id="IPR048466">
    <property type="entry name" value="DNA_pol3_delta-like_C"/>
</dbReference>
<evidence type="ECO:0000259" key="10">
    <source>
        <dbReference type="Pfam" id="PF21694"/>
    </source>
</evidence>
<dbReference type="InterPro" id="IPR027417">
    <property type="entry name" value="P-loop_NTPase"/>
</dbReference>
<dbReference type="SUPFAM" id="SSF48019">
    <property type="entry name" value="post-AAA+ oligomerization domain-like"/>
    <property type="match status" value="1"/>
</dbReference>
<organism evidence="11 12">
    <name type="scientific">Anoxybacillus kestanbolensis</name>
    <dbReference type="NCBI Taxonomy" id="227476"/>
    <lineage>
        <taxon>Bacteria</taxon>
        <taxon>Bacillati</taxon>
        <taxon>Bacillota</taxon>
        <taxon>Bacilli</taxon>
        <taxon>Bacillales</taxon>
        <taxon>Anoxybacillaceae</taxon>
        <taxon>Anoxybacillus</taxon>
    </lineage>
</organism>